<keyword evidence="8" id="KW-0460">Magnesium</keyword>
<keyword evidence="14" id="KW-1185">Reference proteome</keyword>
<evidence type="ECO:0000256" key="4">
    <source>
        <dbReference type="ARBA" id="ARBA00022705"/>
    </source>
</evidence>
<dbReference type="STRING" id="994479.GCA_000194155_02034"/>
<dbReference type="InterPro" id="IPR000086">
    <property type="entry name" value="NUDIX_hydrolase_dom"/>
</dbReference>
<dbReference type="InterPro" id="IPR015797">
    <property type="entry name" value="NUDIX_hydrolase-like_dom_sf"/>
</dbReference>
<feature type="domain" description="Nudix hydrolase" evidence="12">
    <location>
        <begin position="163"/>
        <end position="290"/>
    </location>
</feature>
<dbReference type="EMBL" id="PJNB01000001">
    <property type="protein sequence ID" value="PKW14429.1"/>
    <property type="molecule type" value="Genomic_DNA"/>
</dbReference>
<evidence type="ECO:0000256" key="1">
    <source>
        <dbReference type="ARBA" id="ARBA00001946"/>
    </source>
</evidence>
<evidence type="ECO:0000256" key="9">
    <source>
        <dbReference type="ARBA" id="ARBA00023204"/>
    </source>
</evidence>
<comment type="similarity">
    <text evidence="2">Belongs to the Nudix hydrolase family.</text>
</comment>
<dbReference type="Pfam" id="PF00293">
    <property type="entry name" value="NUDIX"/>
    <property type="match status" value="1"/>
</dbReference>
<dbReference type="GO" id="GO:0008413">
    <property type="term" value="F:8-oxo-7,8-dihydroguanosine triphosphate pyrophosphatase activity"/>
    <property type="evidence" value="ECO:0007669"/>
    <property type="project" value="TreeGrafter"/>
</dbReference>
<evidence type="ECO:0000256" key="8">
    <source>
        <dbReference type="ARBA" id="ARBA00022842"/>
    </source>
</evidence>
<dbReference type="EC" id="3.6.1.55" evidence="11"/>
<sequence>MTRSGGAKCLHVSVLRSTGLIEAPPATVGAALRHTRTAEVGLAALGVNGRAATRPAALLVPGDEIVFHTRIARLPADLTTRIVRADADSMSSVLISGPLPELRHESVLAEVGPRTLLTDSLHWTTPFGPLGRLADITVVRRFVLDVLAARIAAVRELAESWASRPIVVGTAIVHKGLLLAQQRRYPAPDAGRWELPGGRVEPGEDEPTAVIRECQEELAVEVRPTGRVGTDVPLSNGMLLRIHAAELADPTATPKAVEHNEVRWVSADELAELDWLDADRVLVHSLRELLADS</sequence>
<evidence type="ECO:0000256" key="10">
    <source>
        <dbReference type="ARBA" id="ARBA00035861"/>
    </source>
</evidence>
<dbReference type="PANTHER" id="PTHR47707">
    <property type="entry name" value="8-OXO-DGTP DIPHOSPHATASE"/>
    <property type="match status" value="1"/>
</dbReference>
<dbReference type="Gene3D" id="3.30.530.20">
    <property type="match status" value="1"/>
</dbReference>
<dbReference type="InterPro" id="IPR023393">
    <property type="entry name" value="START-like_dom_sf"/>
</dbReference>
<keyword evidence="3" id="KW-0515">Mutator protein</keyword>
<dbReference type="PROSITE" id="PS51462">
    <property type="entry name" value="NUDIX"/>
    <property type="match status" value="1"/>
</dbReference>
<evidence type="ECO:0000313" key="13">
    <source>
        <dbReference type="EMBL" id="PKW14429.1"/>
    </source>
</evidence>
<evidence type="ECO:0000256" key="2">
    <source>
        <dbReference type="ARBA" id="ARBA00005582"/>
    </source>
</evidence>
<dbReference type="GO" id="GO:0044715">
    <property type="term" value="F:8-oxo-dGDP phosphatase activity"/>
    <property type="evidence" value="ECO:0007669"/>
    <property type="project" value="TreeGrafter"/>
</dbReference>
<dbReference type="GO" id="GO:0044716">
    <property type="term" value="F:8-oxo-GDP phosphatase activity"/>
    <property type="evidence" value="ECO:0007669"/>
    <property type="project" value="TreeGrafter"/>
</dbReference>
<dbReference type="InterPro" id="IPR020476">
    <property type="entry name" value="Nudix_hydrolase"/>
</dbReference>
<dbReference type="PRINTS" id="PR00502">
    <property type="entry name" value="NUDIXFAMILY"/>
</dbReference>
<evidence type="ECO:0000256" key="11">
    <source>
        <dbReference type="ARBA" id="ARBA00038905"/>
    </source>
</evidence>
<dbReference type="CDD" id="cd03425">
    <property type="entry name" value="NUDIX_MutT_NudA_like"/>
    <property type="match status" value="1"/>
</dbReference>
<keyword evidence="9" id="KW-0234">DNA repair</keyword>
<dbReference type="GO" id="GO:0046872">
    <property type="term" value="F:metal ion binding"/>
    <property type="evidence" value="ECO:0007669"/>
    <property type="project" value="UniProtKB-KW"/>
</dbReference>
<dbReference type="AlphaFoldDB" id="A0A2N3XUV3"/>
<name>A0A2N3XUV3_SACSN</name>
<keyword evidence="4" id="KW-0235">DNA replication</keyword>
<evidence type="ECO:0000256" key="3">
    <source>
        <dbReference type="ARBA" id="ARBA00022457"/>
    </source>
</evidence>
<evidence type="ECO:0000259" key="12">
    <source>
        <dbReference type="PROSITE" id="PS51462"/>
    </source>
</evidence>
<organism evidence="13 14">
    <name type="scientific">Saccharopolyspora spinosa</name>
    <dbReference type="NCBI Taxonomy" id="60894"/>
    <lineage>
        <taxon>Bacteria</taxon>
        <taxon>Bacillati</taxon>
        <taxon>Actinomycetota</taxon>
        <taxon>Actinomycetes</taxon>
        <taxon>Pseudonocardiales</taxon>
        <taxon>Pseudonocardiaceae</taxon>
        <taxon>Saccharopolyspora</taxon>
    </lineage>
</organism>
<evidence type="ECO:0000256" key="7">
    <source>
        <dbReference type="ARBA" id="ARBA00022801"/>
    </source>
</evidence>
<dbReference type="PANTHER" id="PTHR47707:SF1">
    <property type="entry name" value="NUDIX HYDROLASE FAMILY PROTEIN"/>
    <property type="match status" value="1"/>
</dbReference>
<reference evidence="13" key="1">
    <citation type="submission" date="2017-12" db="EMBL/GenBank/DDBJ databases">
        <title>Sequencing the genomes of 1000 Actinobacteria strains.</title>
        <authorList>
            <person name="Klenk H.-P."/>
        </authorList>
    </citation>
    <scope>NUCLEOTIDE SEQUENCE [LARGE SCALE GENOMIC DNA]</scope>
    <source>
        <strain evidence="13">DSM 44228</strain>
    </source>
</reference>
<gene>
    <name evidence="13" type="ORF">A8926_2045</name>
</gene>
<comment type="caution">
    <text evidence="13">The sequence shown here is derived from an EMBL/GenBank/DDBJ whole genome shotgun (WGS) entry which is preliminary data.</text>
</comment>
<evidence type="ECO:0000313" key="14">
    <source>
        <dbReference type="Proteomes" id="UP000233786"/>
    </source>
</evidence>
<accession>A0A2N3XUV3</accession>
<dbReference type="GO" id="GO:0035539">
    <property type="term" value="F:8-oxo-7,8-dihydrodeoxyguanosine triphosphate pyrophosphatase activity"/>
    <property type="evidence" value="ECO:0007669"/>
    <property type="project" value="UniProtKB-EC"/>
</dbReference>
<dbReference type="SUPFAM" id="SSF55961">
    <property type="entry name" value="Bet v1-like"/>
    <property type="match status" value="1"/>
</dbReference>
<keyword evidence="7" id="KW-0378">Hydrolase</keyword>
<comment type="catalytic activity">
    <reaction evidence="10">
        <text>8-oxo-dGTP + H2O = 8-oxo-dGMP + diphosphate + H(+)</text>
        <dbReference type="Rhea" id="RHEA:31575"/>
        <dbReference type="ChEBI" id="CHEBI:15377"/>
        <dbReference type="ChEBI" id="CHEBI:15378"/>
        <dbReference type="ChEBI" id="CHEBI:33019"/>
        <dbReference type="ChEBI" id="CHEBI:63224"/>
        <dbReference type="ChEBI" id="CHEBI:77896"/>
        <dbReference type="EC" id="3.6.1.55"/>
    </reaction>
</comment>
<keyword evidence="6" id="KW-0227">DNA damage</keyword>
<protein>
    <recommendedName>
        <fullName evidence="11">8-oxo-dGTP diphosphatase</fullName>
        <ecNumber evidence="11">3.6.1.55</ecNumber>
    </recommendedName>
</protein>
<evidence type="ECO:0000256" key="6">
    <source>
        <dbReference type="ARBA" id="ARBA00022763"/>
    </source>
</evidence>
<proteinExistence type="inferred from homology"/>
<evidence type="ECO:0000256" key="5">
    <source>
        <dbReference type="ARBA" id="ARBA00022723"/>
    </source>
</evidence>
<dbReference type="SUPFAM" id="SSF55811">
    <property type="entry name" value="Nudix"/>
    <property type="match status" value="1"/>
</dbReference>
<dbReference type="GO" id="GO:0006260">
    <property type="term" value="P:DNA replication"/>
    <property type="evidence" value="ECO:0007669"/>
    <property type="project" value="UniProtKB-KW"/>
</dbReference>
<keyword evidence="5" id="KW-0479">Metal-binding</keyword>
<dbReference type="InterPro" id="IPR047127">
    <property type="entry name" value="MutT-like"/>
</dbReference>
<dbReference type="GO" id="GO:0006281">
    <property type="term" value="P:DNA repair"/>
    <property type="evidence" value="ECO:0007669"/>
    <property type="project" value="UniProtKB-KW"/>
</dbReference>
<dbReference type="Proteomes" id="UP000233786">
    <property type="component" value="Unassembled WGS sequence"/>
</dbReference>
<dbReference type="Gene3D" id="3.90.79.10">
    <property type="entry name" value="Nucleoside Triphosphate Pyrophosphohydrolase"/>
    <property type="match status" value="1"/>
</dbReference>
<comment type="cofactor">
    <cofactor evidence="1">
        <name>Mg(2+)</name>
        <dbReference type="ChEBI" id="CHEBI:18420"/>
    </cofactor>
</comment>